<sequence>MLDQITNYIMALCAFVAPFSLMDNFLPERSKAKLSEYIFGFHGIKVVDFEKKMVRSWIKSFFKNGRIRRLRVIVFSIFSGIFVFVLMRYYFGVLDIGLSALTTDFKFIQPIADIHSWLAVTFVFVWIGTSTFVYDEINFRVSKIVYFGRTKRHSSIIQFILDLLLSMLASFIVSVTIIFISIYTGIMQNSENTIDQVAIFFWFGILVVGGPFSIVSFFFLRSIFFFSGISIRGILNLTNLNSYTALYTSAHNVPATFSSLVLFVTGSLVIALYNLITQ</sequence>
<reference evidence="2 3" key="1">
    <citation type="submission" date="2023-03" db="EMBL/GenBank/DDBJ databases">
        <title>Roseibium porphyridii sp. nov. and Roseibium rhodosorbium sp. nov. isolated from marine algae, Porphyridium cruentum and Rhodosorus marinus, respectively.</title>
        <authorList>
            <person name="Lee M.W."/>
            <person name="Choi B.J."/>
            <person name="Lee J.K."/>
            <person name="Choi D.G."/>
            <person name="Baek J.H."/>
            <person name="Bayburt H."/>
            <person name="Kim J.M."/>
            <person name="Han D.M."/>
            <person name="Kim K.H."/>
            <person name="Jeon C.O."/>
        </authorList>
    </citation>
    <scope>NUCLEOTIDE SEQUENCE [LARGE SCALE GENOMIC DNA]</scope>
    <source>
        <strain evidence="2 3">KMA01</strain>
        <plasmid evidence="2 3">unnamed2</plasmid>
    </source>
</reference>
<keyword evidence="1" id="KW-0812">Transmembrane</keyword>
<evidence type="ECO:0000313" key="2">
    <source>
        <dbReference type="EMBL" id="WFE92646.1"/>
    </source>
</evidence>
<keyword evidence="1" id="KW-0472">Membrane</keyword>
<accession>A0ABY8FBP1</accession>
<evidence type="ECO:0000313" key="3">
    <source>
        <dbReference type="Proteomes" id="UP001209803"/>
    </source>
</evidence>
<name>A0ABY8FBP1_9HYPH</name>
<dbReference type="Proteomes" id="UP001209803">
    <property type="component" value="Plasmid unnamed2"/>
</dbReference>
<gene>
    <name evidence="2" type="ORF">K1718_27355</name>
</gene>
<protein>
    <recommendedName>
        <fullName evidence="4">ABC transporter permease</fullName>
    </recommendedName>
</protein>
<keyword evidence="3" id="KW-1185">Reference proteome</keyword>
<keyword evidence="2" id="KW-0614">Plasmid</keyword>
<keyword evidence="1" id="KW-1133">Transmembrane helix</keyword>
<feature type="transmembrane region" description="Helical" evidence="1">
    <location>
        <begin position="198"/>
        <end position="220"/>
    </location>
</feature>
<feature type="transmembrane region" description="Helical" evidence="1">
    <location>
        <begin position="159"/>
        <end position="186"/>
    </location>
</feature>
<feature type="transmembrane region" description="Helical" evidence="1">
    <location>
        <begin position="114"/>
        <end position="134"/>
    </location>
</feature>
<evidence type="ECO:0008006" key="4">
    <source>
        <dbReference type="Google" id="ProtNLM"/>
    </source>
</evidence>
<feature type="transmembrane region" description="Helical" evidence="1">
    <location>
        <begin position="232"/>
        <end position="250"/>
    </location>
</feature>
<evidence type="ECO:0000256" key="1">
    <source>
        <dbReference type="SAM" id="Phobius"/>
    </source>
</evidence>
<dbReference type="RefSeq" id="WP_265684728.1">
    <property type="nucleotide sequence ID" value="NZ_CP120865.1"/>
</dbReference>
<feature type="transmembrane region" description="Helical" evidence="1">
    <location>
        <begin position="256"/>
        <end position="276"/>
    </location>
</feature>
<feature type="transmembrane region" description="Helical" evidence="1">
    <location>
        <begin position="72"/>
        <end position="91"/>
    </location>
</feature>
<organism evidence="2 3">
    <name type="scientific">Roseibium porphyridii</name>
    <dbReference type="NCBI Taxonomy" id="2866279"/>
    <lineage>
        <taxon>Bacteria</taxon>
        <taxon>Pseudomonadati</taxon>
        <taxon>Pseudomonadota</taxon>
        <taxon>Alphaproteobacteria</taxon>
        <taxon>Hyphomicrobiales</taxon>
        <taxon>Stappiaceae</taxon>
        <taxon>Roseibium</taxon>
    </lineage>
</organism>
<geneLocation type="plasmid" evidence="2 3">
    <name>unnamed2</name>
</geneLocation>
<proteinExistence type="predicted"/>
<dbReference type="EMBL" id="CP120865">
    <property type="protein sequence ID" value="WFE92646.1"/>
    <property type="molecule type" value="Genomic_DNA"/>
</dbReference>